<dbReference type="STRING" id="862719.AZOLI_1862"/>
<dbReference type="Proteomes" id="UP000005667">
    <property type="component" value="Chromosome"/>
</dbReference>
<dbReference type="EMBL" id="FQ311868">
    <property type="protein sequence ID" value="CBS87121.1"/>
    <property type="molecule type" value="Genomic_DNA"/>
</dbReference>
<dbReference type="KEGG" id="ali:AZOLI_1862"/>
<dbReference type="AlphaFoldDB" id="G7Z1M6"/>
<organism evidence="1 2">
    <name type="scientific">Azospirillum lipoferum (strain 4B)</name>
    <dbReference type="NCBI Taxonomy" id="862719"/>
    <lineage>
        <taxon>Bacteria</taxon>
        <taxon>Pseudomonadati</taxon>
        <taxon>Pseudomonadota</taxon>
        <taxon>Alphaproteobacteria</taxon>
        <taxon>Rhodospirillales</taxon>
        <taxon>Azospirillaceae</taxon>
        <taxon>Azospirillum</taxon>
    </lineage>
</organism>
<dbReference type="HOGENOM" id="CLU_2366817_0_0_5"/>
<proteinExistence type="predicted"/>
<evidence type="ECO:0000313" key="1">
    <source>
        <dbReference type="EMBL" id="CBS87121.1"/>
    </source>
</evidence>
<gene>
    <name evidence="1" type="ordered locus">AZOLI_1862</name>
</gene>
<evidence type="ECO:0000313" key="2">
    <source>
        <dbReference type="Proteomes" id="UP000005667"/>
    </source>
</evidence>
<name>G7Z1M6_AZOL4</name>
<reference evidence="2" key="1">
    <citation type="journal article" date="2011" name="PLoS Genet.">
        <title>Azospirillum genomes reveal transition of bacteria from aquatic to terrestrial environments.</title>
        <authorList>
            <person name="Wisniewski-Dye F."/>
            <person name="Borziak K."/>
            <person name="Khalsa-Moyers G."/>
            <person name="Alexandre G."/>
            <person name="Sukharnikov L.O."/>
            <person name="Wuichet K."/>
            <person name="Hurst G.B."/>
            <person name="McDonald W.H."/>
            <person name="Robertson J.S."/>
            <person name="Barbe V."/>
            <person name="Calteau A."/>
            <person name="Rouy Z."/>
            <person name="Mangenot S."/>
            <person name="Prigent-Combaret C."/>
            <person name="Normand P."/>
            <person name="Boyer M."/>
            <person name="Siguier P."/>
            <person name="Dessaux Y."/>
            <person name="Elmerich C."/>
            <person name="Condemine G."/>
            <person name="Krishnen G."/>
            <person name="Kennedy I."/>
            <person name="Paterson A.H."/>
            <person name="Gonzalez V."/>
            <person name="Mavingui P."/>
            <person name="Zhulin I.B."/>
        </authorList>
    </citation>
    <scope>NUCLEOTIDE SEQUENCE [LARGE SCALE GENOMIC DNA]</scope>
    <source>
        <strain evidence="2">4B</strain>
    </source>
</reference>
<protein>
    <submittedName>
        <fullName evidence="1">Uncharacterized protein</fullName>
    </submittedName>
</protein>
<sequence length="95" mass="9861">MGPFCLFASGALCYRPDFAGGPAGVCAPVAAAFAMNAGVAELVDALDLGSSDFGRMGSSPFARTMATPWTAWTTRIRAARTGAAGPDQRDRLSFR</sequence>
<keyword evidence="2" id="KW-1185">Reference proteome</keyword>
<accession>G7Z1M6</accession>